<evidence type="ECO:0000313" key="1">
    <source>
        <dbReference type="EMBL" id="GKX66807.1"/>
    </source>
</evidence>
<gene>
    <name evidence="1" type="ORF">rsdtw13_20650</name>
</gene>
<comment type="caution">
    <text evidence="1">The sequence shown here is derived from an EMBL/GenBank/DDBJ whole genome shotgun (WGS) entry which is preliminary data.</text>
</comment>
<dbReference type="Proteomes" id="UP001058074">
    <property type="component" value="Unassembled WGS sequence"/>
</dbReference>
<dbReference type="EMBL" id="BROD01000001">
    <property type="protein sequence ID" value="GKX66807.1"/>
    <property type="molecule type" value="Genomic_DNA"/>
</dbReference>
<accession>A0ACB5RCB2</accession>
<keyword evidence="2" id="KW-1185">Reference proteome</keyword>
<reference evidence="1" key="1">
    <citation type="journal article" date="2025" name="Int. J. Syst. Evol. Microbiol.">
        <title>Inconstantimicrobium mannanitabidum sp. nov., a novel member of the family Clostridiaceae isolated from anoxic soil under the treatment of reductive soil disinfestation.</title>
        <authorList>
            <person name="Ueki A."/>
            <person name="Tonouchi A."/>
            <person name="Honma S."/>
            <person name="Kaku N."/>
            <person name="Ueki K."/>
        </authorList>
    </citation>
    <scope>NUCLEOTIDE SEQUENCE</scope>
    <source>
        <strain evidence="1">TW13</strain>
    </source>
</reference>
<protein>
    <submittedName>
        <fullName evidence="1">Uncharacterized protein</fullName>
    </submittedName>
</protein>
<organism evidence="1 2">
    <name type="scientific">Inconstantimicrobium mannanitabidum</name>
    <dbReference type="NCBI Taxonomy" id="1604901"/>
    <lineage>
        <taxon>Bacteria</taxon>
        <taxon>Bacillati</taxon>
        <taxon>Bacillota</taxon>
        <taxon>Clostridia</taxon>
        <taxon>Eubacteriales</taxon>
        <taxon>Clostridiaceae</taxon>
        <taxon>Inconstantimicrobium</taxon>
    </lineage>
</organism>
<proteinExistence type="predicted"/>
<sequence>MKIIVVAIFVAIMCGMFIFSNFKRRKFYAALILIPGISIVIYQTNVIQNLDYTKSTIFGLINVLAIFIISFSFFRGSNTTKET</sequence>
<evidence type="ECO:0000313" key="2">
    <source>
        <dbReference type="Proteomes" id="UP001058074"/>
    </source>
</evidence>
<name>A0ACB5RCB2_9CLOT</name>